<sequence length="244" mass="27468">MMDEGVQIVPTANAAQLVLLLQNEATDKRILTVSSYSGQQAEFELNYQVEMEIQKPNGTVLLEKQKISLLRDYLFDERAVLAMGIEEEMLREEMYRDIVAQIIRRLQILKLGKVELTQIAFKGLKAKYVTGNPIVVDLIEKNTRTAPIDIWVSLSMGENVWFVTPSSLQAGQLSPKAQPWQHDVPTKKTRHRVLDFTVPPDLSGKFTLRAVYTEAGVELDLNNLSAMMRSTVAEGKIVFESGTD</sequence>
<dbReference type="InterPro" id="IPR007485">
    <property type="entry name" value="LPS_assembly_LptE"/>
</dbReference>
<dbReference type="Proteomes" id="UP001171945">
    <property type="component" value="Unassembled WGS sequence"/>
</dbReference>
<keyword evidence="5 6" id="KW-0449">Lipoprotein</keyword>
<evidence type="ECO:0000256" key="2">
    <source>
        <dbReference type="ARBA" id="ARBA00023136"/>
    </source>
</evidence>
<comment type="caution">
    <text evidence="6">The sequence shown here is derived from an EMBL/GenBank/DDBJ whole genome shotgun (WGS) entry which is preliminary data.</text>
</comment>
<proteinExistence type="predicted"/>
<keyword evidence="3" id="KW-0564">Palmitate</keyword>
<evidence type="ECO:0000256" key="3">
    <source>
        <dbReference type="ARBA" id="ARBA00023139"/>
    </source>
</evidence>
<evidence type="ECO:0000256" key="5">
    <source>
        <dbReference type="ARBA" id="ARBA00023288"/>
    </source>
</evidence>
<organism evidence="6 7">
    <name type="scientific">Candidatus Marithioploca araucensis</name>
    <dbReference type="NCBI Taxonomy" id="70273"/>
    <lineage>
        <taxon>Bacteria</taxon>
        <taxon>Pseudomonadati</taxon>
        <taxon>Pseudomonadota</taxon>
        <taxon>Gammaproteobacteria</taxon>
        <taxon>Thiotrichales</taxon>
        <taxon>Thiotrichaceae</taxon>
        <taxon>Candidatus Marithioploca</taxon>
    </lineage>
</organism>
<evidence type="ECO:0000256" key="1">
    <source>
        <dbReference type="ARBA" id="ARBA00022729"/>
    </source>
</evidence>
<accession>A0ABT7VW59</accession>
<keyword evidence="7" id="KW-1185">Reference proteome</keyword>
<protein>
    <submittedName>
        <fullName evidence="6">LPS assembly lipoprotein LptE</fullName>
    </submittedName>
</protein>
<keyword evidence="4" id="KW-0998">Cell outer membrane</keyword>
<dbReference type="Pfam" id="PF04390">
    <property type="entry name" value="LptE"/>
    <property type="match status" value="1"/>
</dbReference>
<dbReference type="Gene3D" id="3.30.160.150">
    <property type="entry name" value="Lipoprotein like domain"/>
    <property type="match status" value="1"/>
</dbReference>
<gene>
    <name evidence="6" type="primary">lptE</name>
    <name evidence="6" type="ORF">QUF54_10700</name>
</gene>
<evidence type="ECO:0000256" key="4">
    <source>
        <dbReference type="ARBA" id="ARBA00023237"/>
    </source>
</evidence>
<reference evidence="6" key="1">
    <citation type="submission" date="2023-06" db="EMBL/GenBank/DDBJ databases">
        <title>Uncultivated large filamentous bacteria from sulfidic sediments reveal new species and different genomic features in energy metabolism and defense.</title>
        <authorList>
            <person name="Fonseca A."/>
        </authorList>
    </citation>
    <scope>NUCLEOTIDE SEQUENCE</scope>
    <source>
        <strain evidence="6">HSG4</strain>
    </source>
</reference>
<keyword evidence="2" id="KW-0472">Membrane</keyword>
<dbReference type="PANTHER" id="PTHR38098">
    <property type="entry name" value="LPS-ASSEMBLY LIPOPROTEIN LPTE"/>
    <property type="match status" value="1"/>
</dbReference>
<dbReference type="EMBL" id="JAUCGM010000893">
    <property type="protein sequence ID" value="MDM8563810.1"/>
    <property type="molecule type" value="Genomic_DNA"/>
</dbReference>
<name>A0ABT7VW59_9GAMM</name>
<keyword evidence="1" id="KW-0732">Signal</keyword>
<evidence type="ECO:0000313" key="7">
    <source>
        <dbReference type="Proteomes" id="UP001171945"/>
    </source>
</evidence>
<evidence type="ECO:0000313" key="6">
    <source>
        <dbReference type="EMBL" id="MDM8563810.1"/>
    </source>
</evidence>
<dbReference type="PANTHER" id="PTHR38098:SF1">
    <property type="entry name" value="LPS-ASSEMBLY LIPOPROTEIN LPTE"/>
    <property type="match status" value="1"/>
</dbReference>